<feature type="transmembrane region" description="Helical" evidence="1">
    <location>
        <begin position="168"/>
        <end position="185"/>
    </location>
</feature>
<keyword evidence="1" id="KW-0472">Membrane</keyword>
<feature type="transmembrane region" description="Helical" evidence="1">
    <location>
        <begin position="94"/>
        <end position="114"/>
    </location>
</feature>
<feature type="transmembrane region" description="Helical" evidence="1">
    <location>
        <begin position="60"/>
        <end position="82"/>
    </location>
</feature>
<dbReference type="OrthoDB" id="8159487at2"/>
<evidence type="ECO:0000256" key="1">
    <source>
        <dbReference type="SAM" id="Phobius"/>
    </source>
</evidence>
<evidence type="ECO:0000313" key="2">
    <source>
        <dbReference type="EMBL" id="TDC51755.1"/>
    </source>
</evidence>
<dbReference type="Pfam" id="PF06197">
    <property type="entry name" value="DUF998"/>
    <property type="match status" value="1"/>
</dbReference>
<dbReference type="Proteomes" id="UP000295621">
    <property type="component" value="Unassembled WGS sequence"/>
</dbReference>
<sequence>MTTLAAPHAGVRSVATTRTLIGALAVSGPLWAVVSLAQAATRDAFDLSRHPLSMLAVGSLGWIQIANFVVAGLLMIAGAAGVKRATTSTWAPRLVLTYGVGYVLAGVFVMQPGAGFPAGTPDDVTEELAWHTVVHLFAGTVAFAALTAALFVLGRYFARREERGPARAARIAAVVVIVANVLSSAQVFAPSAVLAAGVIAGMLVLSLLAVRLRREA</sequence>
<proteinExistence type="predicted"/>
<feature type="transmembrane region" description="Helical" evidence="1">
    <location>
        <begin position="191"/>
        <end position="210"/>
    </location>
</feature>
<comment type="caution">
    <text evidence="2">The sequence shown here is derived from an EMBL/GenBank/DDBJ whole genome shotgun (WGS) entry which is preliminary data.</text>
</comment>
<evidence type="ECO:0000313" key="3">
    <source>
        <dbReference type="Proteomes" id="UP000295621"/>
    </source>
</evidence>
<keyword evidence="1" id="KW-0812">Transmembrane</keyword>
<dbReference type="EMBL" id="SMKL01000020">
    <property type="protein sequence ID" value="TDC51755.1"/>
    <property type="molecule type" value="Genomic_DNA"/>
</dbReference>
<dbReference type="AlphaFoldDB" id="A0A4V2XX42"/>
<feature type="transmembrane region" description="Helical" evidence="1">
    <location>
        <begin position="20"/>
        <end position="40"/>
    </location>
</feature>
<keyword evidence="3" id="KW-1185">Reference proteome</keyword>
<gene>
    <name evidence="2" type="ORF">E1212_11160</name>
</gene>
<reference evidence="2 3" key="1">
    <citation type="submission" date="2019-02" db="EMBL/GenBank/DDBJ databases">
        <title>Draft genome sequences of novel Actinobacteria.</title>
        <authorList>
            <person name="Sahin N."/>
            <person name="Ay H."/>
            <person name="Saygin H."/>
        </authorList>
    </citation>
    <scope>NUCLEOTIDE SEQUENCE [LARGE SCALE GENOMIC DNA]</scope>
    <source>
        <strain evidence="2 3">KC603</strain>
    </source>
</reference>
<protein>
    <submittedName>
        <fullName evidence="2">DUF998 domain-containing protein</fullName>
    </submittedName>
</protein>
<dbReference type="InterPro" id="IPR009339">
    <property type="entry name" value="DUF998"/>
</dbReference>
<keyword evidence="1" id="KW-1133">Transmembrane helix</keyword>
<accession>A0A4V2XX42</accession>
<feature type="transmembrane region" description="Helical" evidence="1">
    <location>
        <begin position="134"/>
        <end position="156"/>
    </location>
</feature>
<name>A0A4V2XX42_9ACTN</name>
<organism evidence="2 3">
    <name type="scientific">Jiangella ureilytica</name>
    <dbReference type="NCBI Taxonomy" id="2530374"/>
    <lineage>
        <taxon>Bacteria</taxon>
        <taxon>Bacillati</taxon>
        <taxon>Actinomycetota</taxon>
        <taxon>Actinomycetes</taxon>
        <taxon>Jiangellales</taxon>
        <taxon>Jiangellaceae</taxon>
        <taxon>Jiangella</taxon>
    </lineage>
</organism>
<dbReference type="RefSeq" id="WP_131982326.1">
    <property type="nucleotide sequence ID" value="NZ_SMKL01000020.1"/>
</dbReference>